<comment type="caution">
    <text evidence="2">The sequence shown here is derived from an EMBL/GenBank/DDBJ whole genome shotgun (WGS) entry which is preliminary data.</text>
</comment>
<protein>
    <submittedName>
        <fullName evidence="2">Uncharacterized protein</fullName>
    </submittedName>
</protein>
<evidence type="ECO:0000313" key="3">
    <source>
        <dbReference type="Proteomes" id="UP000324222"/>
    </source>
</evidence>
<dbReference type="Proteomes" id="UP000324222">
    <property type="component" value="Unassembled WGS sequence"/>
</dbReference>
<evidence type="ECO:0000313" key="2">
    <source>
        <dbReference type="EMBL" id="MPC92529.1"/>
    </source>
</evidence>
<gene>
    <name evidence="2" type="ORF">E2C01_087622</name>
</gene>
<proteinExistence type="predicted"/>
<feature type="region of interest" description="Disordered" evidence="1">
    <location>
        <begin position="1"/>
        <end position="22"/>
    </location>
</feature>
<sequence>MWRPRPNTITRPHTAAPPMGEARLRRTRCFNTFTRRGREEEEKEQEEEEEATQVLLSRGSCEVTRGMVFSAFRFSLHRHVSQGSVSILDSSILTDESHRKG</sequence>
<reference evidence="2 3" key="1">
    <citation type="submission" date="2019-05" db="EMBL/GenBank/DDBJ databases">
        <title>Another draft genome of Portunus trituberculatus and its Hox gene families provides insights of decapod evolution.</title>
        <authorList>
            <person name="Jeong J.-H."/>
            <person name="Song I."/>
            <person name="Kim S."/>
            <person name="Choi T."/>
            <person name="Kim D."/>
            <person name="Ryu S."/>
            <person name="Kim W."/>
        </authorList>
    </citation>
    <scope>NUCLEOTIDE SEQUENCE [LARGE SCALE GENOMIC DNA]</scope>
    <source>
        <tissue evidence="2">Muscle</tissue>
    </source>
</reference>
<evidence type="ECO:0000256" key="1">
    <source>
        <dbReference type="SAM" id="MobiDB-lite"/>
    </source>
</evidence>
<name>A0A5B7JC72_PORTR</name>
<accession>A0A5B7JC72</accession>
<dbReference type="EMBL" id="VSRR010091587">
    <property type="protein sequence ID" value="MPC92529.1"/>
    <property type="molecule type" value="Genomic_DNA"/>
</dbReference>
<keyword evidence="3" id="KW-1185">Reference proteome</keyword>
<organism evidence="2 3">
    <name type="scientific">Portunus trituberculatus</name>
    <name type="common">Swimming crab</name>
    <name type="synonym">Neptunus trituberculatus</name>
    <dbReference type="NCBI Taxonomy" id="210409"/>
    <lineage>
        <taxon>Eukaryota</taxon>
        <taxon>Metazoa</taxon>
        <taxon>Ecdysozoa</taxon>
        <taxon>Arthropoda</taxon>
        <taxon>Crustacea</taxon>
        <taxon>Multicrustacea</taxon>
        <taxon>Malacostraca</taxon>
        <taxon>Eumalacostraca</taxon>
        <taxon>Eucarida</taxon>
        <taxon>Decapoda</taxon>
        <taxon>Pleocyemata</taxon>
        <taxon>Brachyura</taxon>
        <taxon>Eubrachyura</taxon>
        <taxon>Portunoidea</taxon>
        <taxon>Portunidae</taxon>
        <taxon>Portuninae</taxon>
        <taxon>Portunus</taxon>
    </lineage>
</organism>
<dbReference type="AlphaFoldDB" id="A0A5B7JC72"/>